<dbReference type="InterPro" id="IPR050325">
    <property type="entry name" value="Prot/Nucl_acid_deglycase"/>
</dbReference>
<dbReference type="InterPro" id="IPR029062">
    <property type="entry name" value="Class_I_gatase-like"/>
</dbReference>
<dbReference type="PANTHER" id="PTHR48094:SF12">
    <property type="entry name" value="PARKINSON DISEASE PROTEIN 7 HOMOLOG"/>
    <property type="match status" value="1"/>
</dbReference>
<gene>
    <name evidence="2" type="ORF">ACFQ2J_17670</name>
</gene>
<proteinExistence type="predicted"/>
<name>A0ABW3L5B2_9BACI</name>
<dbReference type="Proteomes" id="UP001596990">
    <property type="component" value="Unassembled WGS sequence"/>
</dbReference>
<evidence type="ECO:0000313" key="2">
    <source>
        <dbReference type="EMBL" id="MFD1021022.1"/>
    </source>
</evidence>
<dbReference type="PANTHER" id="PTHR48094">
    <property type="entry name" value="PROTEIN/NUCLEIC ACID DEGLYCASE DJ-1-RELATED"/>
    <property type="match status" value="1"/>
</dbReference>
<dbReference type="SUPFAM" id="SSF52317">
    <property type="entry name" value="Class I glutamine amidotransferase-like"/>
    <property type="match status" value="1"/>
</dbReference>
<feature type="domain" description="DJ-1/PfpI" evidence="1">
    <location>
        <begin position="2"/>
        <end position="164"/>
    </location>
</feature>
<comment type="caution">
    <text evidence="2">The sequence shown here is derived from an EMBL/GenBank/DDBJ whole genome shotgun (WGS) entry which is preliminary data.</text>
</comment>
<reference evidence="3" key="1">
    <citation type="journal article" date="2019" name="Int. J. Syst. Evol. Microbiol.">
        <title>The Global Catalogue of Microorganisms (GCM) 10K type strain sequencing project: providing services to taxonomists for standard genome sequencing and annotation.</title>
        <authorList>
            <consortium name="The Broad Institute Genomics Platform"/>
            <consortium name="The Broad Institute Genome Sequencing Center for Infectious Disease"/>
            <person name="Wu L."/>
            <person name="Ma J."/>
        </authorList>
    </citation>
    <scope>NUCLEOTIDE SEQUENCE [LARGE SCALE GENOMIC DNA]</scope>
    <source>
        <strain evidence="3">CCUG 56607</strain>
    </source>
</reference>
<protein>
    <submittedName>
        <fullName evidence="2">DJ-1/PfpI family protein</fullName>
    </submittedName>
</protein>
<organism evidence="2 3">
    <name type="scientific">Thalassobacillus hwangdonensis</name>
    <dbReference type="NCBI Taxonomy" id="546108"/>
    <lineage>
        <taxon>Bacteria</taxon>
        <taxon>Bacillati</taxon>
        <taxon>Bacillota</taxon>
        <taxon>Bacilli</taxon>
        <taxon>Bacillales</taxon>
        <taxon>Bacillaceae</taxon>
        <taxon>Thalassobacillus</taxon>
    </lineage>
</organism>
<dbReference type="Gene3D" id="3.40.50.880">
    <property type="match status" value="1"/>
</dbReference>
<evidence type="ECO:0000313" key="3">
    <source>
        <dbReference type="Proteomes" id="UP001596990"/>
    </source>
</evidence>
<dbReference type="RefSeq" id="WP_386063720.1">
    <property type="nucleotide sequence ID" value="NZ_JBHTKL010000006.1"/>
</dbReference>
<dbReference type="Pfam" id="PF01965">
    <property type="entry name" value="DJ-1_PfpI"/>
    <property type="match status" value="1"/>
</dbReference>
<accession>A0ABW3L5B2</accession>
<dbReference type="EMBL" id="JBHTKL010000006">
    <property type="protein sequence ID" value="MFD1021022.1"/>
    <property type="molecule type" value="Genomic_DNA"/>
</dbReference>
<dbReference type="InterPro" id="IPR002818">
    <property type="entry name" value="DJ-1/PfpI"/>
</dbReference>
<sequence>MKKVLLLVFPQYADFELGHPLFVLRKIGEAQITTVSADGANVESLGGMKTQVDGKAADFNAENFDLVLIPGGDDIDLVLKETTVITMLNQAYESQVPVASICASATLLAKAGMLKGHDFTCMPGTYEHFNPLFEGARYSGAPVEVGDTWITAKGTAYAEFAIAIGEMLDLFDNEDHKQSILHFCKGVVSTEETA</sequence>
<evidence type="ECO:0000259" key="1">
    <source>
        <dbReference type="Pfam" id="PF01965"/>
    </source>
</evidence>
<keyword evidence="3" id="KW-1185">Reference proteome</keyword>